<evidence type="ECO:0000256" key="1">
    <source>
        <dbReference type="ARBA" id="ARBA00022801"/>
    </source>
</evidence>
<keyword evidence="1 3" id="KW-0378">Hydrolase</keyword>
<evidence type="ECO:0000256" key="3">
    <source>
        <dbReference type="RuleBase" id="RU368089"/>
    </source>
</evidence>
<dbReference type="PANTHER" id="PTHR10412:SF11">
    <property type="entry name" value="MANNOSYL-OLIGOSACCHARIDE GLUCOSIDASE"/>
    <property type="match status" value="1"/>
</dbReference>
<gene>
    <name evidence="6" type="ORF">SSLN_LOCUS18506</name>
</gene>
<dbReference type="GO" id="GO:0006487">
    <property type="term" value="P:protein N-linked glycosylation"/>
    <property type="evidence" value="ECO:0007669"/>
    <property type="project" value="UniProtKB-UniRule"/>
</dbReference>
<keyword evidence="7" id="KW-1185">Reference proteome</keyword>
<dbReference type="AlphaFoldDB" id="A0A183TPV8"/>
<dbReference type="InterPro" id="IPR038518">
    <property type="entry name" value="Glyco_hydro_63N_sf"/>
</dbReference>
<proteinExistence type="inferred from homology"/>
<comment type="subcellular location">
    <subcellularLocation>
        <location evidence="3">Endoplasmic reticulum membrane</location>
        <topology evidence="3">Single-pass type II membrane protein</topology>
    </subcellularLocation>
</comment>
<evidence type="ECO:0000256" key="4">
    <source>
        <dbReference type="SAM" id="MobiDB-lite"/>
    </source>
</evidence>
<feature type="region of interest" description="Disordered" evidence="4">
    <location>
        <begin position="1"/>
        <end position="61"/>
    </location>
</feature>
<feature type="compositionally biased region" description="Basic and acidic residues" evidence="4">
    <location>
        <begin position="1"/>
        <end position="11"/>
    </location>
</feature>
<dbReference type="EMBL" id="UYSU01044596">
    <property type="protein sequence ID" value="VDM04892.1"/>
    <property type="molecule type" value="Genomic_DNA"/>
</dbReference>
<dbReference type="GO" id="GO:0009311">
    <property type="term" value="P:oligosaccharide metabolic process"/>
    <property type="evidence" value="ECO:0007669"/>
    <property type="project" value="UniProtKB-UniRule"/>
</dbReference>
<evidence type="ECO:0000313" key="6">
    <source>
        <dbReference type="EMBL" id="VDM04892.1"/>
    </source>
</evidence>
<sequence>MAKGRLIEDKPRKRKPSHRAEENKPTENLVKSPAPQKLASEPKFSPMEKSRMRRPHRRQHSKFSLDFGKDFPKKFATGVLVVILLGVLLYFVIQRYNLLRRQRQVYSPIQLPRLVQPNETAPENSPELFWGTYRPGVYFGVSHRSPHSMLFGLAWATLGTLSPQFRHECLQDDGLKR</sequence>
<dbReference type="InterPro" id="IPR004888">
    <property type="entry name" value="Glycoside_hydrolase_63"/>
</dbReference>
<dbReference type="GO" id="GO:0004573">
    <property type="term" value="F:Glc3Man9GlcNAc2 oligosaccharide glucosidase activity"/>
    <property type="evidence" value="ECO:0007669"/>
    <property type="project" value="UniProtKB-UniRule"/>
</dbReference>
<evidence type="ECO:0000256" key="2">
    <source>
        <dbReference type="ARBA" id="ARBA00023295"/>
    </source>
</evidence>
<evidence type="ECO:0000313" key="7">
    <source>
        <dbReference type="Proteomes" id="UP000275846"/>
    </source>
</evidence>
<protein>
    <recommendedName>
        <fullName evidence="3">Mannosyl-oligosaccharide glucosidase</fullName>
        <ecNumber evidence="3">3.2.1.106</ecNumber>
    </recommendedName>
</protein>
<keyword evidence="2 3" id="KW-0326">Glycosidase</keyword>
<reference evidence="8" key="1">
    <citation type="submission" date="2016-06" db="UniProtKB">
        <authorList>
            <consortium name="WormBaseParasite"/>
        </authorList>
    </citation>
    <scope>IDENTIFICATION</scope>
</reference>
<keyword evidence="3" id="KW-0256">Endoplasmic reticulum</keyword>
<dbReference type="Proteomes" id="UP000275846">
    <property type="component" value="Unassembled WGS sequence"/>
</dbReference>
<comment type="function">
    <text evidence="3">Cleaves the distal alpha 1,2-linked glucose residue from the Glc(3)Man(9)GlcNAc(2) oligosaccharide precursor.</text>
</comment>
<dbReference type="STRING" id="70667.A0A183TPV8"/>
<dbReference type="Pfam" id="PF16923">
    <property type="entry name" value="Glyco_hydro_63N"/>
    <property type="match status" value="1"/>
</dbReference>
<dbReference type="Gene3D" id="2.70.98.110">
    <property type="entry name" value="Glycosyl hydrolase family 63, N-terminal domain"/>
    <property type="match status" value="1"/>
</dbReference>
<name>A0A183TPV8_SCHSO</name>
<dbReference type="GO" id="GO:0005789">
    <property type="term" value="C:endoplasmic reticulum membrane"/>
    <property type="evidence" value="ECO:0007669"/>
    <property type="project" value="UniProtKB-SubCell"/>
</dbReference>
<feature type="compositionally biased region" description="Basic residues" evidence="4">
    <location>
        <begin position="51"/>
        <end position="61"/>
    </location>
</feature>
<comment type="catalytic activity">
    <reaction evidence="3">
        <text>N(4)-(alpha-D-Glc-(1-&gt;2)-alpha-D-Glc-(1-&gt;3)-alpha-D-Glc-(1-&gt;3)-alpha-D-Man-(1-&gt;2)-alpha-D-Man-(1-&gt;2)-alpha-D-Man-(1-&gt;3)-[alpha-D-Man-(1-&gt;2)-alpha-D-Man-(1-&gt;3)-[alpha-D-Man-(1-&gt;2)-alpha-D-Man-(1-&gt;6)]-alpha-D-Man-(1-&gt;6)]-beta-D-Man-(1-&gt;4)-beta-D-GlcNAc-(1-&gt;4)-beta-D-GlcNAc)-L-asparaginyl-[protein] + H2O = N(4)-(alpha-D-Glc-(1-&gt;3)-alpha-D-Glc-(1-&gt;3)-alpha-D-Man-(1-&gt;2)-alpha-D-Man-(1-&gt;2)-alpha-D-Man-(1-&gt;3)-[alpha-D-Man-(1-&gt;2)-alpha-D-Man-(1-&gt;3)-[alpha-D-Man-(1-&gt;2)-alpha-D-Man-(1-&gt;6)]-alpha-D-Man-(1-&gt;6)]-beta-D-Man-(1-&gt;4)-beta-D-GlcNAc-(1-&gt;4)-beta-D-GlcNAc)-L-asparaginyl-[protein] + beta-D-glucose</text>
        <dbReference type="Rhea" id="RHEA:55988"/>
        <dbReference type="Rhea" id="RHEA-COMP:12806"/>
        <dbReference type="Rhea" id="RHEA-COMP:14355"/>
        <dbReference type="ChEBI" id="CHEBI:15377"/>
        <dbReference type="ChEBI" id="CHEBI:15903"/>
        <dbReference type="ChEBI" id="CHEBI:59082"/>
        <dbReference type="ChEBI" id="CHEBI:132537"/>
        <dbReference type="EC" id="3.2.1.106"/>
    </reaction>
</comment>
<accession>A0A183TPV8</accession>
<comment type="similarity">
    <text evidence="3">Belongs to the glycosyl hydrolase 63 family.</text>
</comment>
<dbReference type="InterPro" id="IPR031631">
    <property type="entry name" value="Glyco_hydro_63N"/>
</dbReference>
<organism evidence="8">
    <name type="scientific">Schistocephalus solidus</name>
    <name type="common">Tapeworm</name>
    <dbReference type="NCBI Taxonomy" id="70667"/>
    <lineage>
        <taxon>Eukaryota</taxon>
        <taxon>Metazoa</taxon>
        <taxon>Spiralia</taxon>
        <taxon>Lophotrochozoa</taxon>
        <taxon>Platyhelminthes</taxon>
        <taxon>Cestoda</taxon>
        <taxon>Eucestoda</taxon>
        <taxon>Diphyllobothriidea</taxon>
        <taxon>Diphyllobothriidae</taxon>
        <taxon>Schistocephalus</taxon>
    </lineage>
</organism>
<feature type="transmembrane region" description="Helical" evidence="3">
    <location>
        <begin position="75"/>
        <end position="93"/>
    </location>
</feature>
<keyword evidence="3" id="KW-1133">Transmembrane helix</keyword>
<dbReference type="OrthoDB" id="410058at2759"/>
<evidence type="ECO:0000259" key="5">
    <source>
        <dbReference type="Pfam" id="PF16923"/>
    </source>
</evidence>
<feature type="domain" description="Glycosyl hydrolase family 63 N-terminal" evidence="5">
    <location>
        <begin position="128"/>
        <end position="176"/>
    </location>
</feature>
<dbReference type="EC" id="3.2.1.106" evidence="3"/>
<dbReference type="WBParaSite" id="SSLN_0001920301-mRNA-1">
    <property type="protein sequence ID" value="SSLN_0001920301-mRNA-1"/>
    <property type="gene ID" value="SSLN_0001920301"/>
</dbReference>
<keyword evidence="3" id="KW-0472">Membrane</keyword>
<keyword evidence="3" id="KW-0812">Transmembrane</keyword>
<evidence type="ECO:0000313" key="8">
    <source>
        <dbReference type="WBParaSite" id="SSLN_0001920301-mRNA-1"/>
    </source>
</evidence>
<reference evidence="6 7" key="2">
    <citation type="submission" date="2018-11" db="EMBL/GenBank/DDBJ databases">
        <authorList>
            <consortium name="Pathogen Informatics"/>
        </authorList>
    </citation>
    <scope>NUCLEOTIDE SEQUENCE [LARGE SCALE GENOMIC DNA]</scope>
    <source>
        <strain evidence="6 7">NST_G2</strain>
    </source>
</reference>
<dbReference type="PANTHER" id="PTHR10412">
    <property type="entry name" value="MANNOSYL-OLIGOSACCHARIDE GLUCOSIDASE"/>
    <property type="match status" value="1"/>
</dbReference>